<dbReference type="AlphaFoldDB" id="X0YLI9"/>
<proteinExistence type="predicted"/>
<name>X0YLI9_9ZZZZ</name>
<protein>
    <submittedName>
        <fullName evidence="1">Uncharacterized protein</fullName>
    </submittedName>
</protein>
<comment type="caution">
    <text evidence="1">The sequence shown here is derived from an EMBL/GenBank/DDBJ whole genome shotgun (WGS) entry which is preliminary data.</text>
</comment>
<evidence type="ECO:0000313" key="1">
    <source>
        <dbReference type="EMBL" id="GAG49393.1"/>
    </source>
</evidence>
<sequence>ITTITNTVTITNTIIVTNAITLTTHTTRTLAIVITTPGSVNPPRLGNISRRCPAPHRSATANYFAGASSQDNAVLTTEVITRHLPLLCSHLA</sequence>
<feature type="non-terminal residue" evidence="1">
    <location>
        <position position="92"/>
    </location>
</feature>
<organism evidence="1">
    <name type="scientific">marine sediment metagenome</name>
    <dbReference type="NCBI Taxonomy" id="412755"/>
    <lineage>
        <taxon>unclassified sequences</taxon>
        <taxon>metagenomes</taxon>
        <taxon>ecological metagenomes</taxon>
    </lineage>
</organism>
<dbReference type="EMBL" id="BARS01058561">
    <property type="protein sequence ID" value="GAG49393.1"/>
    <property type="molecule type" value="Genomic_DNA"/>
</dbReference>
<reference evidence="1" key="1">
    <citation type="journal article" date="2014" name="Front. Microbiol.">
        <title>High frequency of phylogenetically diverse reductive dehalogenase-homologous genes in deep subseafloor sedimentary metagenomes.</title>
        <authorList>
            <person name="Kawai M."/>
            <person name="Futagami T."/>
            <person name="Toyoda A."/>
            <person name="Takaki Y."/>
            <person name="Nishi S."/>
            <person name="Hori S."/>
            <person name="Arai W."/>
            <person name="Tsubouchi T."/>
            <person name="Morono Y."/>
            <person name="Uchiyama I."/>
            <person name="Ito T."/>
            <person name="Fujiyama A."/>
            <person name="Inagaki F."/>
            <person name="Takami H."/>
        </authorList>
    </citation>
    <scope>NUCLEOTIDE SEQUENCE</scope>
    <source>
        <strain evidence="1">Expedition CK06-06</strain>
    </source>
</reference>
<feature type="non-terminal residue" evidence="1">
    <location>
        <position position="1"/>
    </location>
</feature>
<gene>
    <name evidence="1" type="ORF">S01H1_85330</name>
</gene>
<accession>X0YLI9</accession>